<organism evidence="2 3">
    <name type="scientific">Pleurodeles waltl</name>
    <name type="common">Iberian ribbed newt</name>
    <dbReference type="NCBI Taxonomy" id="8319"/>
    <lineage>
        <taxon>Eukaryota</taxon>
        <taxon>Metazoa</taxon>
        <taxon>Chordata</taxon>
        <taxon>Craniata</taxon>
        <taxon>Vertebrata</taxon>
        <taxon>Euteleostomi</taxon>
        <taxon>Amphibia</taxon>
        <taxon>Batrachia</taxon>
        <taxon>Caudata</taxon>
        <taxon>Salamandroidea</taxon>
        <taxon>Salamandridae</taxon>
        <taxon>Pleurodelinae</taxon>
        <taxon>Pleurodeles</taxon>
    </lineage>
</organism>
<sequence>MHDAVSHPAGGTEAEPNANSLGRGKQEQLNLCGMRRTGCDESSSWRNESGGTDRTQMSPTPTQSGKRNSRTTKRNGYRAPFLGRALAFGLLYTKVYHRLVRRAESVRSHLARGREGFVGKHSSHHSALGRGAEKTQEGLAKGCEEHPLLCTVGHPLLFGQRASSGHSDSNAAPPLPPDTGRWVCHVLACCGDSWAAERRASPRLHCVLLAVRVRRPRPVCCSSSGGVLWARYR</sequence>
<keyword evidence="3" id="KW-1185">Reference proteome</keyword>
<evidence type="ECO:0000313" key="3">
    <source>
        <dbReference type="Proteomes" id="UP001066276"/>
    </source>
</evidence>
<evidence type="ECO:0000313" key="2">
    <source>
        <dbReference type="EMBL" id="KAJ1129842.1"/>
    </source>
</evidence>
<name>A0AAV7PRF7_PLEWA</name>
<reference evidence="2" key="1">
    <citation type="journal article" date="2022" name="bioRxiv">
        <title>Sequencing and chromosome-scale assembly of the giantPleurodeles waltlgenome.</title>
        <authorList>
            <person name="Brown T."/>
            <person name="Elewa A."/>
            <person name="Iarovenko S."/>
            <person name="Subramanian E."/>
            <person name="Araus A.J."/>
            <person name="Petzold A."/>
            <person name="Susuki M."/>
            <person name="Suzuki K.-i.T."/>
            <person name="Hayashi T."/>
            <person name="Toyoda A."/>
            <person name="Oliveira C."/>
            <person name="Osipova E."/>
            <person name="Leigh N.D."/>
            <person name="Simon A."/>
            <person name="Yun M.H."/>
        </authorList>
    </citation>
    <scope>NUCLEOTIDE SEQUENCE</scope>
    <source>
        <strain evidence="2">20211129_DDA</strain>
        <tissue evidence="2">Liver</tissue>
    </source>
</reference>
<proteinExistence type="predicted"/>
<feature type="region of interest" description="Disordered" evidence="1">
    <location>
        <begin position="36"/>
        <end position="76"/>
    </location>
</feature>
<comment type="caution">
    <text evidence="2">The sequence shown here is derived from an EMBL/GenBank/DDBJ whole genome shotgun (WGS) entry which is preliminary data.</text>
</comment>
<protein>
    <submittedName>
        <fullName evidence="2">Uncharacterized protein</fullName>
    </submittedName>
</protein>
<feature type="compositionally biased region" description="Basic residues" evidence="1">
    <location>
        <begin position="67"/>
        <end position="76"/>
    </location>
</feature>
<dbReference type="AlphaFoldDB" id="A0AAV7PRF7"/>
<accession>A0AAV7PRF7</accession>
<dbReference type="EMBL" id="JANPWB010000011">
    <property type="protein sequence ID" value="KAJ1129842.1"/>
    <property type="molecule type" value="Genomic_DNA"/>
</dbReference>
<gene>
    <name evidence="2" type="ORF">NDU88_008207</name>
</gene>
<dbReference type="Proteomes" id="UP001066276">
    <property type="component" value="Chromosome 7"/>
</dbReference>
<evidence type="ECO:0000256" key="1">
    <source>
        <dbReference type="SAM" id="MobiDB-lite"/>
    </source>
</evidence>
<feature type="compositionally biased region" description="Polar residues" evidence="1">
    <location>
        <begin position="40"/>
        <end position="66"/>
    </location>
</feature>
<feature type="region of interest" description="Disordered" evidence="1">
    <location>
        <begin position="1"/>
        <end position="23"/>
    </location>
</feature>